<feature type="domain" description="Aspartate dehydrogenase" evidence="7">
    <location>
        <begin position="176"/>
        <end position="261"/>
    </location>
</feature>
<comment type="catalytic activity">
    <reaction evidence="6">
        <text>L-aspartate + NAD(+) + H2O = oxaloacetate + NH4(+) + NADH + H(+)</text>
        <dbReference type="Rhea" id="RHEA:11788"/>
        <dbReference type="ChEBI" id="CHEBI:15377"/>
        <dbReference type="ChEBI" id="CHEBI:15378"/>
        <dbReference type="ChEBI" id="CHEBI:16452"/>
        <dbReference type="ChEBI" id="CHEBI:28938"/>
        <dbReference type="ChEBI" id="CHEBI:29991"/>
        <dbReference type="ChEBI" id="CHEBI:57540"/>
        <dbReference type="ChEBI" id="CHEBI:57945"/>
        <dbReference type="EC" id="1.4.1.21"/>
    </reaction>
</comment>
<evidence type="ECO:0000313" key="9">
    <source>
        <dbReference type="EMBL" id="ETH32202.1"/>
    </source>
</evidence>
<comment type="caution">
    <text evidence="9">The sequence shown here is derived from an EMBL/GenBank/DDBJ whole genome shotgun (WGS) entry which is preliminary data.</text>
</comment>
<keyword evidence="5 6" id="KW-0520">NAD</keyword>
<feature type="domain" description="Aspartate/homoserine dehydrogenase NAD-binding" evidence="8">
    <location>
        <begin position="27"/>
        <end position="134"/>
    </location>
</feature>
<evidence type="ECO:0000259" key="7">
    <source>
        <dbReference type="Pfam" id="PF01958"/>
    </source>
</evidence>
<dbReference type="AlphaFoldDB" id="A0AAI9NFZ6"/>
<dbReference type="PIRSF" id="PIRSF005227">
    <property type="entry name" value="Asp_dh_NAD_syn"/>
    <property type="match status" value="1"/>
</dbReference>
<dbReference type="InterPro" id="IPR002811">
    <property type="entry name" value="Asp_DH"/>
</dbReference>
<gene>
    <name evidence="6" type="primary">nadX</name>
    <name evidence="9" type="ORF">L566_0027</name>
</gene>
<accession>A0AAI9NFZ6</accession>
<evidence type="ECO:0000256" key="6">
    <source>
        <dbReference type="HAMAP-Rule" id="MF_01265"/>
    </source>
</evidence>
<dbReference type="SUPFAM" id="SSF51735">
    <property type="entry name" value="NAD(P)-binding Rossmann-fold domains"/>
    <property type="match status" value="1"/>
</dbReference>
<evidence type="ECO:0000256" key="3">
    <source>
        <dbReference type="ARBA" id="ARBA00022857"/>
    </source>
</evidence>
<dbReference type="SUPFAM" id="SSF55347">
    <property type="entry name" value="Glyceraldehyde-3-phosphate dehydrogenase-like, C-terminal domain"/>
    <property type="match status" value="1"/>
</dbReference>
<keyword evidence="2 6" id="KW-0662">Pyridine nucleotide biosynthesis</keyword>
<dbReference type="GO" id="GO:0051287">
    <property type="term" value="F:NAD binding"/>
    <property type="evidence" value="ECO:0007669"/>
    <property type="project" value="UniProtKB-UniRule"/>
</dbReference>
<comment type="pathway">
    <text evidence="6">Cofactor biosynthesis; NAD(+) biosynthesis; iminoaspartate from L-aspartate (dehydrogenase route): step 1/1.</text>
</comment>
<dbReference type="NCBIfam" id="NF009829">
    <property type="entry name" value="PRK13303.1-4"/>
    <property type="match status" value="1"/>
</dbReference>
<sequence>MGHGVAPAAIQRGESTMNTPLRVGIVGCGVLANAMAGHLARQPRPVEIVGCLVRDPGRARGALPCHGSWEALLAQRPDVVVECAGQAALAQYAQAILAAGVDLVPASVGALADDALRGALLEAAAAAGARIRIPSGAMVGIDGLAAARHVGVAEVLYRGTMPPVALQRYVSGPLPERGLAFAGSAREAVARFPKNVNLTGTIALAGIGFDRTRVEMLIDPDATANVHELLARGEFGDFHARVSGLRISESSPSSRIVAGSLAQAALGSGFLALS</sequence>
<feature type="binding site" evidence="6">
    <location>
        <position position="137"/>
    </location>
    <ligand>
        <name>NAD(+)</name>
        <dbReference type="ChEBI" id="CHEBI:57540"/>
    </ligand>
</feature>
<comment type="function">
    <text evidence="6">Specifically catalyzes the NAD or NADP-dependent dehydrogenation of L-aspartate to iminoaspartate.</text>
</comment>
<dbReference type="GO" id="GO:0009435">
    <property type="term" value="P:NAD+ biosynthetic process"/>
    <property type="evidence" value="ECO:0007669"/>
    <property type="project" value="UniProtKB-UniRule"/>
</dbReference>
<dbReference type="GO" id="GO:0033735">
    <property type="term" value="F:aspartate dehydrogenase [NAD(P)+] activity"/>
    <property type="evidence" value="ECO:0007669"/>
    <property type="project" value="UniProtKB-EC"/>
</dbReference>
<evidence type="ECO:0000259" key="8">
    <source>
        <dbReference type="Pfam" id="PF03447"/>
    </source>
</evidence>
<dbReference type="InterPro" id="IPR011182">
    <property type="entry name" value="L-Asp_DH"/>
</dbReference>
<dbReference type="EC" id="1.4.1.21" evidence="6"/>
<evidence type="ECO:0000256" key="5">
    <source>
        <dbReference type="ARBA" id="ARBA00023027"/>
    </source>
</evidence>
<protein>
    <recommendedName>
        <fullName evidence="6">L-aspartate dehydrogenase</fullName>
        <ecNumber evidence="6">1.4.1.21</ecNumber>
    </recommendedName>
</protein>
<evidence type="ECO:0000256" key="1">
    <source>
        <dbReference type="ARBA" id="ARBA00008331"/>
    </source>
</evidence>
<dbReference type="Gene3D" id="3.40.50.720">
    <property type="entry name" value="NAD(P)-binding Rossmann-like Domain"/>
    <property type="match status" value="1"/>
</dbReference>
<keyword evidence="3 6" id="KW-0521">NADP</keyword>
<reference evidence="9 10" key="1">
    <citation type="journal article" date="2013" name="Genome Announc.">
        <title>Genome Sequences of 28 Bordetella pertussis U.S. Outbreak Strains Dating from 2010 to 2012.</title>
        <authorList>
            <person name="Harvill E.T."/>
            <person name="Goodfield L.L."/>
            <person name="Ivanov Y."/>
            <person name="Meyer J.A."/>
            <person name="Newth C."/>
            <person name="Cassiday P."/>
            <person name="Tondella M.L."/>
            <person name="Liao P."/>
            <person name="Zimmerman J."/>
            <person name="Meert K."/>
            <person name="Wessel D."/>
            <person name="Berger J."/>
            <person name="Dean J.M."/>
            <person name="Holubkov R."/>
            <person name="Burr J."/>
            <person name="Liu T."/>
            <person name="Brinkac L."/>
            <person name="Kim M."/>
            <person name="Losada L."/>
        </authorList>
    </citation>
    <scope>NUCLEOTIDE SEQUENCE [LARGE SCALE GENOMIC DNA]</scope>
    <source>
        <strain evidence="9 10">CHLA-26</strain>
    </source>
</reference>
<feature type="active site" evidence="6">
    <location>
        <position position="227"/>
    </location>
</feature>
<organism evidence="9 10">
    <name type="scientific">Bordetella pertussis CHLA-26</name>
    <dbReference type="NCBI Taxonomy" id="1331284"/>
    <lineage>
        <taxon>Bacteria</taxon>
        <taxon>Pseudomonadati</taxon>
        <taxon>Pseudomonadota</taxon>
        <taxon>Betaproteobacteria</taxon>
        <taxon>Burkholderiales</taxon>
        <taxon>Alcaligenaceae</taxon>
        <taxon>Bordetella</taxon>
    </lineage>
</organism>
<dbReference type="PANTHER" id="PTHR31873:SF6">
    <property type="entry name" value="ASPARTATE DEHYDROGENASE DOMAIN-CONTAINING PROTEIN"/>
    <property type="match status" value="1"/>
</dbReference>
<dbReference type="InterPro" id="IPR020626">
    <property type="entry name" value="Asp_DH_prok"/>
</dbReference>
<dbReference type="EMBL" id="AXSB02000007">
    <property type="protein sequence ID" value="ETH32202.1"/>
    <property type="molecule type" value="Genomic_DNA"/>
</dbReference>
<dbReference type="InterPro" id="IPR005106">
    <property type="entry name" value="Asp/hSer_DH_NAD-bd"/>
</dbReference>
<keyword evidence="4 6" id="KW-0560">Oxidoreductase</keyword>
<dbReference type="Pfam" id="PF01958">
    <property type="entry name" value="Asp_DH_C"/>
    <property type="match status" value="1"/>
</dbReference>
<evidence type="ECO:0000313" key="10">
    <source>
        <dbReference type="Proteomes" id="UP000018679"/>
    </source>
</evidence>
<dbReference type="Pfam" id="PF03447">
    <property type="entry name" value="NAD_binding_3"/>
    <property type="match status" value="1"/>
</dbReference>
<comment type="catalytic activity">
    <reaction evidence="6">
        <text>L-aspartate + NADP(+) + H2O = oxaloacetate + NH4(+) + NADPH + H(+)</text>
        <dbReference type="Rhea" id="RHEA:11784"/>
        <dbReference type="ChEBI" id="CHEBI:15377"/>
        <dbReference type="ChEBI" id="CHEBI:15378"/>
        <dbReference type="ChEBI" id="CHEBI:16452"/>
        <dbReference type="ChEBI" id="CHEBI:28938"/>
        <dbReference type="ChEBI" id="CHEBI:29991"/>
        <dbReference type="ChEBI" id="CHEBI:57783"/>
        <dbReference type="ChEBI" id="CHEBI:58349"/>
        <dbReference type="EC" id="1.4.1.21"/>
    </reaction>
</comment>
<comment type="miscellaneous">
    <text evidence="6">The iminoaspartate product is unstable in aqueous solution and can decompose to oxaloacetate and ammonia.</text>
</comment>
<dbReference type="GO" id="GO:0016639">
    <property type="term" value="F:oxidoreductase activity, acting on the CH-NH2 group of donors, NAD or NADP as acceptor"/>
    <property type="evidence" value="ECO:0007669"/>
    <property type="project" value="UniProtKB-UniRule"/>
</dbReference>
<evidence type="ECO:0000256" key="2">
    <source>
        <dbReference type="ARBA" id="ARBA00022642"/>
    </source>
</evidence>
<dbReference type="NCBIfam" id="NF009828">
    <property type="entry name" value="PRK13303.1-3"/>
    <property type="match status" value="1"/>
</dbReference>
<evidence type="ECO:0000256" key="4">
    <source>
        <dbReference type="ARBA" id="ARBA00023002"/>
    </source>
</evidence>
<dbReference type="InterPro" id="IPR036291">
    <property type="entry name" value="NAD(P)-bd_dom_sf"/>
</dbReference>
<dbReference type="Gene3D" id="3.30.360.10">
    <property type="entry name" value="Dihydrodipicolinate Reductase, domain 2"/>
    <property type="match status" value="1"/>
</dbReference>
<dbReference type="PANTHER" id="PTHR31873">
    <property type="entry name" value="L-ASPARTATE DEHYDROGENASE-RELATED"/>
    <property type="match status" value="1"/>
</dbReference>
<dbReference type="HAMAP" id="MF_01265">
    <property type="entry name" value="NadX"/>
    <property type="match status" value="1"/>
</dbReference>
<name>A0AAI9NFZ6_BORPT</name>
<comment type="similarity">
    <text evidence="1 6">Belongs to the L-aspartate dehydrogenase family.</text>
</comment>
<dbReference type="Proteomes" id="UP000018679">
    <property type="component" value="Unassembled WGS sequence"/>
</dbReference>
<dbReference type="GO" id="GO:0050661">
    <property type="term" value="F:NADP binding"/>
    <property type="evidence" value="ECO:0007669"/>
    <property type="project" value="UniProtKB-UniRule"/>
</dbReference>
<feature type="binding site" evidence="6">
    <location>
        <position position="197"/>
    </location>
    <ligand>
        <name>NAD(+)</name>
        <dbReference type="ChEBI" id="CHEBI:57540"/>
    </ligand>
</feature>
<proteinExistence type="inferred from homology"/>